<dbReference type="InterPro" id="IPR020806">
    <property type="entry name" value="PKS_PP-bd"/>
</dbReference>
<dbReference type="InterPro" id="IPR025110">
    <property type="entry name" value="AMP-bd_C"/>
</dbReference>
<dbReference type="InterPro" id="IPR023213">
    <property type="entry name" value="CAT-like_dom_sf"/>
</dbReference>
<dbReference type="CDD" id="cd17643">
    <property type="entry name" value="A_NRPS_Cytc1-like"/>
    <property type="match status" value="1"/>
</dbReference>
<dbReference type="Pfam" id="PF00668">
    <property type="entry name" value="Condensation"/>
    <property type="match status" value="3"/>
</dbReference>
<dbReference type="NCBIfam" id="NF003417">
    <property type="entry name" value="PRK04813.1"/>
    <property type="match status" value="2"/>
</dbReference>
<feature type="domain" description="Carrier" evidence="5">
    <location>
        <begin position="2459"/>
        <end position="2534"/>
    </location>
</feature>
<evidence type="ECO:0000313" key="6">
    <source>
        <dbReference type="EMBL" id="NHZ83276.1"/>
    </source>
</evidence>
<dbReference type="PROSITE" id="PS50075">
    <property type="entry name" value="CARRIER"/>
    <property type="match status" value="2"/>
</dbReference>
<evidence type="ECO:0000256" key="2">
    <source>
        <dbReference type="ARBA" id="ARBA00022450"/>
    </source>
</evidence>
<dbReference type="NCBIfam" id="TIGR01733">
    <property type="entry name" value="AA-adenyl-dom"/>
    <property type="match status" value="2"/>
</dbReference>
<dbReference type="InterPro" id="IPR036736">
    <property type="entry name" value="ACP-like_sf"/>
</dbReference>
<dbReference type="CDD" id="cd19534">
    <property type="entry name" value="E_NRPS"/>
    <property type="match status" value="1"/>
</dbReference>
<protein>
    <submittedName>
        <fullName evidence="6">Amino acid adenylation domain-containing protein</fullName>
    </submittedName>
</protein>
<dbReference type="Pfam" id="PF00550">
    <property type="entry name" value="PP-binding"/>
    <property type="match status" value="2"/>
</dbReference>
<comment type="caution">
    <text evidence="6">The sequence shown here is derived from an EMBL/GenBank/DDBJ whole genome shotgun (WGS) entry which is preliminary data.</text>
</comment>
<dbReference type="Gene3D" id="3.40.50.980">
    <property type="match status" value="2"/>
</dbReference>
<dbReference type="SUPFAM" id="SSF56801">
    <property type="entry name" value="Acetyl-CoA synthetase-like"/>
    <property type="match status" value="2"/>
</dbReference>
<dbReference type="Gene3D" id="2.30.38.10">
    <property type="entry name" value="Luciferase, Domain 3"/>
    <property type="match status" value="1"/>
</dbReference>
<dbReference type="RefSeq" id="WP_167092783.1">
    <property type="nucleotide sequence ID" value="NZ_WHJG01000047.1"/>
</dbReference>
<dbReference type="InterPro" id="IPR006162">
    <property type="entry name" value="Ppantetheine_attach_site"/>
</dbReference>
<dbReference type="InterPro" id="IPR045851">
    <property type="entry name" value="AMP-bd_C_sf"/>
</dbReference>
<accession>A0ABX0NHQ6</accession>
<organism evidence="6 7">
    <name type="scientific">Massilia frigida</name>
    <dbReference type="NCBI Taxonomy" id="2609281"/>
    <lineage>
        <taxon>Bacteria</taxon>
        <taxon>Pseudomonadati</taxon>
        <taxon>Pseudomonadota</taxon>
        <taxon>Betaproteobacteria</taxon>
        <taxon>Burkholderiales</taxon>
        <taxon>Oxalobacteraceae</taxon>
        <taxon>Telluria group</taxon>
        <taxon>Massilia</taxon>
    </lineage>
</organism>
<dbReference type="InterPro" id="IPR029058">
    <property type="entry name" value="AB_hydrolase_fold"/>
</dbReference>
<dbReference type="PANTHER" id="PTHR45527:SF14">
    <property type="entry name" value="PLIPASTATIN SYNTHASE SUBUNIT B"/>
    <property type="match status" value="1"/>
</dbReference>
<keyword evidence="4" id="KW-0677">Repeat</keyword>
<dbReference type="InterPro" id="IPR042099">
    <property type="entry name" value="ANL_N_sf"/>
</dbReference>
<dbReference type="NCBIfam" id="TIGR01720">
    <property type="entry name" value="NRPS-para261"/>
    <property type="match status" value="1"/>
</dbReference>
<dbReference type="PANTHER" id="PTHR45527">
    <property type="entry name" value="NONRIBOSOMAL PEPTIDE SYNTHETASE"/>
    <property type="match status" value="1"/>
</dbReference>
<evidence type="ECO:0000259" key="5">
    <source>
        <dbReference type="PROSITE" id="PS50075"/>
    </source>
</evidence>
<dbReference type="InterPro" id="IPR020845">
    <property type="entry name" value="AMP-binding_CS"/>
</dbReference>
<dbReference type="Gene3D" id="3.30.559.30">
    <property type="entry name" value="Nonribosomal peptide synthetase, condensation domain"/>
    <property type="match status" value="3"/>
</dbReference>
<dbReference type="Proteomes" id="UP000621455">
    <property type="component" value="Unassembled WGS sequence"/>
</dbReference>
<dbReference type="SUPFAM" id="SSF52777">
    <property type="entry name" value="CoA-dependent acyltransferases"/>
    <property type="match status" value="6"/>
</dbReference>
<dbReference type="Pfam" id="PF13193">
    <property type="entry name" value="AMP-binding_C"/>
    <property type="match status" value="1"/>
</dbReference>
<dbReference type="PROSITE" id="PS00012">
    <property type="entry name" value="PHOSPHOPANTETHEINE"/>
    <property type="match status" value="2"/>
</dbReference>
<dbReference type="InterPro" id="IPR010060">
    <property type="entry name" value="NRPS_synth"/>
</dbReference>
<keyword evidence="7" id="KW-1185">Reference proteome</keyword>
<comment type="cofactor">
    <cofactor evidence="1">
        <name>pantetheine 4'-phosphate</name>
        <dbReference type="ChEBI" id="CHEBI:47942"/>
    </cofactor>
</comment>
<proteinExistence type="predicted"/>
<sequence length="2552" mass="276993">MSNFRNKQNIEAISYLSPLQQGMLAHALQEGTADPYFYQSTFDIEGELDIAAFGQAWQAVVAKYPVLRTDYRWEEIARPVQIVYRAGAAHCETLDLREHSEAGQDRELAALLAQEREQGFDFRRAADNRLRLVRLSERRQCLVWSYHHITLDGWSLALILRDVLAAYRCAAGGAAPQLASARPYRDYLQWLQGQDMEAARSYWRGALAGGAEPTPLPVSGGSASDGHAEQVLHLAVGETAALRAFAAAQQLTLNTVVQGAWAVLLGRHARNDEVTFGCTVSGRPADLAGVEEMAGLFINTQPLRVSMPGALPVAQWLRGLQQQAVAQRQFDYLPPGEVPAQFDSIVVFENYPIDASLTEGRAAIRMRHVRRGQQSAGADGVRLTGGRNNYALSLIVKDGAEMELLLAYDGRRFAHPVVAGLLRQLGAVLTALRLRPDATLASLTLCGEAERGRIVAQAAGERTDVAFRTIAAHIADHAHDKPDAPALRYEDQQLSWRELDQRSSRVANYLAAHGVAPEVRVAVCLPRSLDMVVALLGILKAGGVAVPLDPRMPAERLAFQRADSRAVLTIDASFDATACAATPLPQQCIASNAAYIIYTSGSTGRPKGVVVTHGALSNYVAAVRARLGEDDIASMAWVSTVAADLGHTVLFGALASGACLHVISEERAFDPDRFAEYMALHRIDALKIVPSHLAGLLQAADPAQVLPRRCLVLGGEASSWQLVERLRMLAPGCRLLNHYGPTETTVGVLTFAHDAARPDSRILPLGRPLANNQVYVLDAHLHPVPAGVPGEIYVAGAQLARGYLERPDLTAERFIPNPFGDGSRLYRTGDIARVLEDGNVEYMDRADNQVKIRGYRVEPGEIAAQLTSEPGITDAVVVLAKSGDVARLVGYILAAPDCDLALLKERLAARLPDYMVPSALVRLDAWPLTANGKLDRRALPAPETPATASAGRVAPRNDVEAVLAMVWRDVLKLDEVGVFDSFFALGGDSILSLQVIAKARAKGLKLTPKQMFDKPTIAAIAQVAVPLLAKAKAAPPAPGGDVPLTPIQAWFFEQRLAAPDHWNQSVLLAAPEALDAACLDAALRALVRHHDALRLRFVKNGVEVRQWHDPQVPDTLLQTIAMRTGADIADACSRVQAGLNIAHGPLLAAALLRIDSGGERLLIAVHHLAVDGVSWRILLEDLQTAYTQACAGQVPVLPASPTSWRDWAGRLRSHAPVAQLSYWQSALRPMPLPAWNADGERRAGDARRVELALDAEATRQLLQVAPGAYRTQINDLLLTALAQTLQEWSGSAHALIELEGHGREDLFDDLDLSRTVGWFTSRFPVCLDAAREPADAIKSVKEQLRAIPDKGIGFGLLKHGGDAAARAAIEALPRPQVCFNYLGQFGAQQGAHGFRLATEGTGVNRAAGNRRSHALDVVAQVSDGILAVSWNYSPDVVDGGVIDRLAVDYLARLRALVAHCVTAQGGATPSDFPLAGLTQGEIDHLPVAAIEDMYPLAPMQQGMLFHSLYAPQQDIYVNQLRGTLTGALDVDAFQAAWIAAVGEHAILRTGFLTERAGQTIQIVWRDAVLPFAVHDWRDLNAAEHEARLAHFLDQERACGFDLARAPLIRVALIARHDGATEFVWTKHHLLLDGWSSARLIGEILARYFDGAQGAPTAQPARYRDYVEWIGRQPHDVAERFWRDTLDRLSAPLRLADAVARPSGAPQGHGEKVLHLPAALSGALQGIAQGGQVTLNTVLQAAWALLLSRYSGRDDVVFGVTVSGRSADVAGIEAMLGLFINTLPMFQRLDPGQEIGAWLRQLQGANAALRQHESTALADIQRWSSGGGTALFDTLFVFENYPVDAAARHRQARLAIENVHAHNLTSYPLSLTVVPGERLRIDFVHDRAHFDDATVTRMQGHLLRVLEGLVDQDNRVIGDLPLLDDAEWRSLTRNWNKDVADYPYGGAVHDRFARQAAATPDAVALVHGDQAMSYRELNLAANRVAHRLIELGAVADARVAICLERGLDLVVAIIGVLKSGAGYVPLDPAYPADRLAYMLDDSAPMAIITACALGAGLPAAGVPLLYVDDDAAALAGQPASNPDPAAVGLRPEHLAYVIYTSGSTGKPKGVMVEHRNVTRLFLATDAWFGFGASDVWTLFHSFAFDFSVWEIWGALAYGGKLVVVPAACARSADEFHALLCRERVTILNQTPSAFRALAVAQAHSDDRHALRHVIFGGEALELHTLKPWIERNDPDRTQLTNMYGITEITVHATYRRLRRQDIDEADGSMVGGPIPDLRICILDGQRRPVPVGVTGELYVGGAGVARGYLNRPDLTRERFIADPFSDDPQARLYKTGDLGRWRANGDIEYLGRNDFQVKIRGFRIELGEIEARLAACQGVRDAVVIAREDRPGDKRLVAYYLGEHLAADQLRVRLSLDLADYMVPVAFVRVESWPLTPNGKLDRNALPAPEYGAAAQSYAAPRNDTETALARIWSDLLGVGQVGIHDNFFALGGHSLLAMQVASRASLVFGKKIALATIFQKATIAELAPALRREMQGQAGDVSLMADLLNELE</sequence>
<dbReference type="CDD" id="cd05930">
    <property type="entry name" value="A_NRPS"/>
    <property type="match status" value="1"/>
</dbReference>
<dbReference type="Gene3D" id="3.30.300.30">
    <property type="match status" value="2"/>
</dbReference>
<feature type="domain" description="Carrier" evidence="5">
    <location>
        <begin position="954"/>
        <end position="1028"/>
    </location>
</feature>
<evidence type="ECO:0000256" key="4">
    <source>
        <dbReference type="ARBA" id="ARBA00022737"/>
    </source>
</evidence>
<dbReference type="Gene3D" id="3.30.559.10">
    <property type="entry name" value="Chloramphenicol acetyltransferase-like domain"/>
    <property type="match status" value="3"/>
</dbReference>
<evidence type="ECO:0000256" key="1">
    <source>
        <dbReference type="ARBA" id="ARBA00001957"/>
    </source>
</evidence>
<name>A0ABX0NHQ6_9BURK</name>
<gene>
    <name evidence="6" type="ORF">F2P44_28975</name>
</gene>
<dbReference type="EMBL" id="WHJG01000047">
    <property type="protein sequence ID" value="NHZ83276.1"/>
    <property type="molecule type" value="Genomic_DNA"/>
</dbReference>
<reference evidence="6 7" key="1">
    <citation type="submission" date="2019-10" db="EMBL/GenBank/DDBJ databases">
        <title>Taxonomy of Antarctic Massilia spp.: description of Massilia rubra sp. nov., Massilia aquatica sp. nov., Massilia mucilaginosa sp. nov., Massilia frigida sp. nov. isolated from streams, lakes and regoliths.</title>
        <authorList>
            <person name="Holochova P."/>
            <person name="Sedlacek I."/>
            <person name="Kralova S."/>
            <person name="Maslanova I."/>
            <person name="Busse H.-J."/>
            <person name="Stankova E."/>
            <person name="Vrbovska V."/>
            <person name="Kovarovic V."/>
            <person name="Bartak M."/>
            <person name="Svec P."/>
            <person name="Pantucek R."/>
        </authorList>
    </citation>
    <scope>NUCLEOTIDE SEQUENCE [LARGE SCALE GENOMIC DNA]</scope>
    <source>
        <strain evidence="6 7">CCM 8695</strain>
    </source>
</reference>
<dbReference type="Gene3D" id="3.40.50.1820">
    <property type="entry name" value="alpha/beta hydrolase"/>
    <property type="match status" value="1"/>
</dbReference>
<dbReference type="InterPro" id="IPR001242">
    <property type="entry name" value="Condensation_dom"/>
</dbReference>
<dbReference type="InterPro" id="IPR000873">
    <property type="entry name" value="AMP-dep_synth/lig_dom"/>
</dbReference>
<evidence type="ECO:0000313" key="7">
    <source>
        <dbReference type="Proteomes" id="UP000621455"/>
    </source>
</evidence>
<dbReference type="SMART" id="SM00823">
    <property type="entry name" value="PKS_PP"/>
    <property type="match status" value="2"/>
</dbReference>
<keyword evidence="3" id="KW-0597">Phosphoprotein</keyword>
<dbReference type="Pfam" id="PF00501">
    <property type="entry name" value="AMP-binding"/>
    <property type="match status" value="2"/>
</dbReference>
<dbReference type="PROSITE" id="PS00455">
    <property type="entry name" value="AMP_BINDING"/>
    <property type="match status" value="2"/>
</dbReference>
<keyword evidence="2" id="KW-0596">Phosphopantetheine</keyword>
<dbReference type="Gene3D" id="1.10.1200.10">
    <property type="entry name" value="ACP-like"/>
    <property type="match status" value="1"/>
</dbReference>
<dbReference type="InterPro" id="IPR009081">
    <property type="entry name" value="PP-bd_ACP"/>
</dbReference>
<evidence type="ECO:0000256" key="3">
    <source>
        <dbReference type="ARBA" id="ARBA00022553"/>
    </source>
</evidence>
<dbReference type="InterPro" id="IPR010071">
    <property type="entry name" value="AA_adenyl_dom"/>
</dbReference>
<dbReference type="Gene3D" id="3.40.50.12780">
    <property type="entry name" value="N-terminal domain of ligase-like"/>
    <property type="match status" value="1"/>
</dbReference>
<dbReference type="SUPFAM" id="SSF47336">
    <property type="entry name" value="ACP-like"/>
    <property type="match status" value="2"/>
</dbReference>
<dbReference type="CDD" id="cd19543">
    <property type="entry name" value="DCL_NRPS"/>
    <property type="match status" value="2"/>
</dbReference>